<dbReference type="Pfam" id="PF00550">
    <property type="entry name" value="PP-binding"/>
    <property type="match status" value="1"/>
</dbReference>
<dbReference type="InterPro" id="IPR000873">
    <property type="entry name" value="AMP-dep_synth/lig_dom"/>
</dbReference>
<dbReference type="InterPro" id="IPR020806">
    <property type="entry name" value="PKS_PP-bd"/>
</dbReference>
<dbReference type="InterPro" id="IPR020845">
    <property type="entry name" value="AMP-binding_CS"/>
</dbReference>
<dbReference type="Gene3D" id="1.10.1200.10">
    <property type="entry name" value="ACP-like"/>
    <property type="match status" value="1"/>
</dbReference>
<feature type="domain" description="Carrier" evidence="3">
    <location>
        <begin position="532"/>
        <end position="612"/>
    </location>
</feature>
<dbReference type="SUPFAM" id="SSF56801">
    <property type="entry name" value="Acetyl-CoA synthetase-like"/>
    <property type="match status" value="1"/>
</dbReference>
<dbReference type="InterPro" id="IPR036736">
    <property type="entry name" value="ACP-like_sf"/>
</dbReference>
<dbReference type="InterPro" id="IPR006162">
    <property type="entry name" value="Ppantetheine_attach_site"/>
</dbReference>
<dbReference type="InterPro" id="IPR042099">
    <property type="entry name" value="ANL_N_sf"/>
</dbReference>
<evidence type="ECO:0000313" key="4">
    <source>
        <dbReference type="EMBL" id="KAK7518484.1"/>
    </source>
</evidence>
<evidence type="ECO:0000259" key="3">
    <source>
        <dbReference type="PROSITE" id="PS50075"/>
    </source>
</evidence>
<dbReference type="PANTHER" id="PTHR43439">
    <property type="entry name" value="PHENYLACETATE-COENZYME A LIGASE"/>
    <property type="match status" value="1"/>
</dbReference>
<dbReference type="SUPFAM" id="SSF51735">
    <property type="entry name" value="NAD(P)-binding Rossmann-fold domains"/>
    <property type="match status" value="1"/>
</dbReference>
<evidence type="ECO:0000313" key="5">
    <source>
        <dbReference type="Proteomes" id="UP001363622"/>
    </source>
</evidence>
<dbReference type="PANTHER" id="PTHR43439:SF2">
    <property type="entry name" value="ENZYME, PUTATIVE (JCVI)-RELATED"/>
    <property type="match status" value="1"/>
</dbReference>
<organism evidence="4 5">
    <name type="scientific">Phyllosticta citriasiana</name>
    <dbReference type="NCBI Taxonomy" id="595635"/>
    <lineage>
        <taxon>Eukaryota</taxon>
        <taxon>Fungi</taxon>
        <taxon>Dikarya</taxon>
        <taxon>Ascomycota</taxon>
        <taxon>Pezizomycotina</taxon>
        <taxon>Dothideomycetes</taxon>
        <taxon>Dothideomycetes incertae sedis</taxon>
        <taxon>Botryosphaeriales</taxon>
        <taxon>Phyllostictaceae</taxon>
        <taxon>Phyllosticta</taxon>
    </lineage>
</organism>
<dbReference type="InterPro" id="IPR013120">
    <property type="entry name" value="FAR_NAD-bd"/>
</dbReference>
<proteinExistence type="predicted"/>
<gene>
    <name evidence="4" type="ORF">IWZ03DRAFT_146989</name>
</gene>
<dbReference type="Gene3D" id="3.40.50.12780">
    <property type="entry name" value="N-terminal domain of ligase-like"/>
    <property type="match status" value="1"/>
</dbReference>
<dbReference type="Proteomes" id="UP001363622">
    <property type="component" value="Unassembled WGS sequence"/>
</dbReference>
<sequence length="1029" mass="113298">MSSDLLPLVTMDQVINRRAKTHDRTSILSYAGENEIVQYTGEEIERLSRYAANAYTEILSGLKEGSSKTVAMVGISNMEYYITFIALQRVGITAMLISPRLPDQGFAHLLRKTDCNVAIASKGARKSLERACKSANMDVSILPMLEAENFATTTFINRFGGPLKPVDTSDQQGFIIHSGGTTGLPKPVRLYAKAWLLQAANVAGRMPQVDTLTTLPLFHSFGVATLLRCLVNGSCLSIMNASRPITASTVLSGLEKTSSEALVTVPYILKFFTEIDGGVERLAQLRQIVSAGSAIPDDLGNQISDAGAKIYHLYGQTESGALMEACQDQWNWVTPLPSAKPFLKFEPVGDDIYHLIVLPGLPTKVLSEREDGFYPTKDLFQRHPTDPSKWKFVARQDDIIVLVNGEKADPIPLEDAVRKHPNVKAAVVFGAQKDSLGMIVIPSERVANLGLSAPAIAESILPNLALGNSRVPAYARISPEAIIIKEPDVPLPMTDKATIIRSRFLKQFEKDIDNYYNLKEVSGNGKKATTPNEVREFVRQVVTEQLDLDEQKRAEFNEESDLFSLGMDSLQATNVRSRILKGVELDGQSLATNVVFDHPTVDLLATHLIERRAGRGQVGPEPQEVALDMIRKYSDFVKPWEISTMTVDKDCVLLTGATGSIGAHILSSLLLRNNVSNVVCLVRADDDQAALLRVEGALRKMRLLERLSAAQLDKILALPCSLSDEHLGLSQSTYNALLTSVTCIIHNAWPVNFNMNLQSFEQSGTRSTHNLINLALQSQLQQKPTFILISSLAAVLQAQPMPILERRHGWEGVAPMGYGQSKWVAEEICVAAAEKTGLNTRVVRIGQVAGDTQHGIWSASEAFPTTVQCALTIGALPVVEGEDEELSWLPVDKTAATVVDLSLLDRADVDAASAIPAFSLFHVASPSLLKWNRDFLPALKRQGLQFEALPQREWLRRLEDHPDVSKNPAYKLLDFFKQKYGRVSETSVQPTLDVTLTRQFSPSLRKETIVDDALVGKFLKYWTEHAWSS</sequence>
<dbReference type="EMBL" id="JBBPHU010000004">
    <property type="protein sequence ID" value="KAK7518484.1"/>
    <property type="molecule type" value="Genomic_DNA"/>
</dbReference>
<dbReference type="PROSITE" id="PS50075">
    <property type="entry name" value="CARRIER"/>
    <property type="match status" value="1"/>
</dbReference>
<comment type="caution">
    <text evidence="4">The sequence shown here is derived from an EMBL/GenBank/DDBJ whole genome shotgun (WGS) entry which is preliminary data.</text>
</comment>
<dbReference type="Pfam" id="PF00501">
    <property type="entry name" value="AMP-binding"/>
    <property type="match status" value="1"/>
</dbReference>
<reference evidence="4 5" key="1">
    <citation type="submission" date="2024-04" db="EMBL/GenBank/DDBJ databases">
        <title>Phyllosticta paracitricarpa is synonymous to the EU quarantine fungus P. citricarpa based on phylogenomic analyses.</title>
        <authorList>
            <consortium name="Lawrence Berkeley National Laboratory"/>
            <person name="Van Ingen-Buijs V.A."/>
            <person name="Van Westerhoven A.C."/>
            <person name="Haridas S."/>
            <person name="Skiadas P."/>
            <person name="Martin F."/>
            <person name="Groenewald J.Z."/>
            <person name="Crous P.W."/>
            <person name="Seidl M.F."/>
        </authorList>
    </citation>
    <scope>NUCLEOTIDE SEQUENCE [LARGE SCALE GENOMIC DNA]</scope>
    <source>
        <strain evidence="4 5">CBS 123371</strain>
    </source>
</reference>
<dbReference type="InterPro" id="IPR036291">
    <property type="entry name" value="NAD(P)-bd_dom_sf"/>
</dbReference>
<dbReference type="PROSITE" id="PS00012">
    <property type="entry name" value="PHOSPHOPANTETHEINE"/>
    <property type="match status" value="1"/>
</dbReference>
<dbReference type="InterPro" id="IPR009081">
    <property type="entry name" value="PP-bd_ACP"/>
</dbReference>
<evidence type="ECO:0000256" key="1">
    <source>
        <dbReference type="ARBA" id="ARBA00022450"/>
    </source>
</evidence>
<protein>
    <recommendedName>
        <fullName evidence="3">Carrier domain-containing protein</fullName>
    </recommendedName>
</protein>
<name>A0ABR1KNH0_9PEZI</name>
<keyword evidence="5" id="KW-1185">Reference proteome</keyword>
<dbReference type="SMART" id="SM00823">
    <property type="entry name" value="PKS_PP"/>
    <property type="match status" value="1"/>
</dbReference>
<dbReference type="PROSITE" id="PS00455">
    <property type="entry name" value="AMP_BINDING"/>
    <property type="match status" value="1"/>
</dbReference>
<dbReference type="Pfam" id="PF07993">
    <property type="entry name" value="NAD_binding_4"/>
    <property type="match status" value="1"/>
</dbReference>
<dbReference type="InterPro" id="IPR051414">
    <property type="entry name" value="Adenylate-forming_Reductase"/>
</dbReference>
<keyword evidence="1" id="KW-0596">Phosphopantetheine</keyword>
<evidence type="ECO:0000256" key="2">
    <source>
        <dbReference type="ARBA" id="ARBA00022553"/>
    </source>
</evidence>
<dbReference type="Pfam" id="PF23562">
    <property type="entry name" value="AMP-binding_C_3"/>
    <property type="match status" value="1"/>
</dbReference>
<dbReference type="SUPFAM" id="SSF47336">
    <property type="entry name" value="ACP-like"/>
    <property type="match status" value="1"/>
</dbReference>
<accession>A0ABR1KNH0</accession>
<keyword evidence="2" id="KW-0597">Phosphoprotein</keyword>
<dbReference type="Gene3D" id="3.40.50.720">
    <property type="entry name" value="NAD(P)-binding Rossmann-like Domain"/>
    <property type="match status" value="1"/>
</dbReference>